<evidence type="ECO:0000256" key="2">
    <source>
        <dbReference type="ARBA" id="ARBA00007018"/>
    </source>
</evidence>
<dbReference type="EMBL" id="DS499602">
    <property type="protein sequence ID" value="EDP47784.1"/>
    <property type="molecule type" value="Genomic_DNA"/>
</dbReference>
<dbReference type="Proteomes" id="UP000001699">
    <property type="component" value="Unassembled WGS sequence"/>
</dbReference>
<keyword evidence="5 7" id="KW-0472">Membrane</keyword>
<dbReference type="PhylomeDB" id="B0YDQ0"/>
<dbReference type="GO" id="GO:0046872">
    <property type="term" value="F:metal ion binding"/>
    <property type="evidence" value="ECO:0007669"/>
    <property type="project" value="UniProtKB-KW"/>
</dbReference>
<dbReference type="PANTHER" id="PTHR20855">
    <property type="entry name" value="ADIPOR/PROGESTIN RECEPTOR-RELATED"/>
    <property type="match status" value="1"/>
</dbReference>
<dbReference type="OrthoDB" id="529367at2759"/>
<gene>
    <name evidence="8" type="ORF">AFUB_096360</name>
</gene>
<keyword evidence="9" id="KW-1185">Reference proteome</keyword>
<dbReference type="PANTHER" id="PTHR20855:SF52">
    <property type="entry name" value="ADIPONECTIN RECEPTOR PROTEIN"/>
    <property type="match status" value="1"/>
</dbReference>
<feature type="transmembrane region" description="Helical" evidence="7">
    <location>
        <begin position="154"/>
        <end position="174"/>
    </location>
</feature>
<sequence length="317" mass="36120">MVFNGLLRFRIIRSKQVKEIALGGGHDQSQPVEKQTLLTIKQLPPWYDPNPFILSGYRPETRSYYRCFASWLYCHNETGNIYSHLIPGILLLSSQGILYEYIRTKHENLSNFDWSIVSLQLVTASICLLTSTTYHTLLNHSAAVAHRWLQLDYIGIIALILGNFISGLHFGFYCNPQLKHFYWSLILAFSSATAVALLSPQFRGLEWRSFRLASFVCTGLSAFAPIGHACMLWGVPYLWKIGVKYYLLEGAFVNCIQKGKITDTLQKRVPESLYPGAFDIWGHSHTIWHVFVTFSIGAHVMGLLHGLEYSYSQAECR</sequence>
<feature type="transmembrane region" description="Helical" evidence="7">
    <location>
        <begin position="181"/>
        <end position="200"/>
    </location>
</feature>
<dbReference type="GO" id="GO:0016020">
    <property type="term" value="C:membrane"/>
    <property type="evidence" value="ECO:0007669"/>
    <property type="project" value="UniProtKB-SubCell"/>
</dbReference>
<dbReference type="InterPro" id="IPR004254">
    <property type="entry name" value="AdipoR/HlyIII-related"/>
</dbReference>
<comment type="similarity">
    <text evidence="2">Belongs to the ADIPOR family.</text>
</comment>
<evidence type="ECO:0000256" key="7">
    <source>
        <dbReference type="SAM" id="Phobius"/>
    </source>
</evidence>
<feature type="transmembrane region" description="Helical" evidence="7">
    <location>
        <begin position="212"/>
        <end position="239"/>
    </location>
</feature>
<evidence type="ECO:0000313" key="8">
    <source>
        <dbReference type="EMBL" id="EDP47784.1"/>
    </source>
</evidence>
<evidence type="ECO:0000256" key="4">
    <source>
        <dbReference type="ARBA" id="ARBA00022989"/>
    </source>
</evidence>
<dbReference type="VEuPathDB" id="FungiDB:AFUB_096360"/>
<proteinExistence type="inferred from homology"/>
<evidence type="ECO:0000256" key="5">
    <source>
        <dbReference type="ARBA" id="ARBA00023136"/>
    </source>
</evidence>
<keyword evidence="3 7" id="KW-0812">Transmembrane</keyword>
<dbReference type="AlphaFoldDB" id="B0YDQ0"/>
<feature type="binding site" evidence="6">
    <location>
        <position position="289"/>
    </location>
    <ligand>
        <name>Zn(2+)</name>
        <dbReference type="ChEBI" id="CHEBI:29105"/>
    </ligand>
</feature>
<feature type="binding site" evidence="6">
    <location>
        <position position="135"/>
    </location>
    <ligand>
        <name>Zn(2+)</name>
        <dbReference type="ChEBI" id="CHEBI:29105"/>
    </ligand>
</feature>
<feature type="transmembrane region" description="Helical" evidence="7">
    <location>
        <begin position="114"/>
        <end position="134"/>
    </location>
</feature>
<keyword evidence="6" id="KW-0479">Metal-binding</keyword>
<dbReference type="HOGENOM" id="CLU_023075_2_0_1"/>
<name>B0YDQ0_ASPFC</name>
<organism evidence="8 9">
    <name type="scientific">Aspergillus fumigatus (strain CBS 144.89 / FGSC A1163 / CEA10)</name>
    <name type="common">Neosartorya fumigata</name>
    <dbReference type="NCBI Taxonomy" id="451804"/>
    <lineage>
        <taxon>Eukaryota</taxon>
        <taxon>Fungi</taxon>
        <taxon>Dikarya</taxon>
        <taxon>Ascomycota</taxon>
        <taxon>Pezizomycotina</taxon>
        <taxon>Eurotiomycetes</taxon>
        <taxon>Eurotiomycetidae</taxon>
        <taxon>Eurotiales</taxon>
        <taxon>Aspergillaceae</taxon>
        <taxon>Aspergillus</taxon>
        <taxon>Aspergillus subgen. Fumigati</taxon>
    </lineage>
</organism>
<dbReference type="GO" id="GO:0038023">
    <property type="term" value="F:signaling receptor activity"/>
    <property type="evidence" value="ECO:0007669"/>
    <property type="project" value="TreeGrafter"/>
</dbReference>
<keyword evidence="6" id="KW-0862">Zinc</keyword>
<evidence type="ECO:0000256" key="3">
    <source>
        <dbReference type="ARBA" id="ARBA00022692"/>
    </source>
</evidence>
<comment type="subcellular location">
    <subcellularLocation>
        <location evidence="1">Membrane</location>
        <topology evidence="1">Multi-pass membrane protein</topology>
    </subcellularLocation>
</comment>
<keyword evidence="4 7" id="KW-1133">Transmembrane helix</keyword>
<accession>B0YDQ0</accession>
<feature type="binding site" evidence="6">
    <location>
        <position position="285"/>
    </location>
    <ligand>
        <name>Zn(2+)</name>
        <dbReference type="ChEBI" id="CHEBI:29105"/>
    </ligand>
</feature>
<evidence type="ECO:0000256" key="1">
    <source>
        <dbReference type="ARBA" id="ARBA00004141"/>
    </source>
</evidence>
<evidence type="ECO:0000313" key="9">
    <source>
        <dbReference type="Proteomes" id="UP000001699"/>
    </source>
</evidence>
<protein>
    <submittedName>
        <fullName evidence="8">Haemolysin-III family protein</fullName>
    </submittedName>
</protein>
<dbReference type="Pfam" id="PF03006">
    <property type="entry name" value="HlyIII"/>
    <property type="match status" value="1"/>
</dbReference>
<evidence type="ECO:0000256" key="6">
    <source>
        <dbReference type="PIRSR" id="PIRSR604254-1"/>
    </source>
</evidence>
<reference evidence="8 9" key="1">
    <citation type="journal article" date="2008" name="PLoS Genet.">
        <title>Genomic islands in the pathogenic filamentous fungus Aspergillus fumigatus.</title>
        <authorList>
            <person name="Fedorova N.D."/>
            <person name="Khaldi N."/>
            <person name="Joardar V.S."/>
            <person name="Maiti R."/>
            <person name="Amedeo P."/>
            <person name="Anderson M.J."/>
            <person name="Crabtree J."/>
            <person name="Silva J.C."/>
            <person name="Badger J.H."/>
            <person name="Albarraq A."/>
            <person name="Angiuoli S."/>
            <person name="Bussey H."/>
            <person name="Bowyer P."/>
            <person name="Cotty P.J."/>
            <person name="Dyer P.S."/>
            <person name="Egan A."/>
            <person name="Galens K."/>
            <person name="Fraser-Liggett C.M."/>
            <person name="Haas B.J."/>
            <person name="Inman J.M."/>
            <person name="Kent R."/>
            <person name="Lemieux S."/>
            <person name="Malavazi I."/>
            <person name="Orvis J."/>
            <person name="Roemer T."/>
            <person name="Ronning C.M."/>
            <person name="Sundaram J.P."/>
            <person name="Sutton G."/>
            <person name="Turner G."/>
            <person name="Venter J.C."/>
            <person name="White O.R."/>
            <person name="Whitty B.R."/>
            <person name="Youngman P."/>
            <person name="Wolfe K.H."/>
            <person name="Goldman G.H."/>
            <person name="Wortman J.R."/>
            <person name="Jiang B."/>
            <person name="Denning D.W."/>
            <person name="Nierman W.C."/>
        </authorList>
    </citation>
    <scope>NUCLEOTIDE SEQUENCE [LARGE SCALE GENOMIC DNA]</scope>
    <source>
        <strain evidence="9">CBS 144.89 / FGSC A1163 / CEA10</strain>
    </source>
</reference>
<dbReference type="GO" id="GO:0006882">
    <property type="term" value="P:intracellular zinc ion homeostasis"/>
    <property type="evidence" value="ECO:0007669"/>
    <property type="project" value="TreeGrafter"/>
</dbReference>